<dbReference type="AlphaFoldDB" id="A0A6I1I789"/>
<dbReference type="GO" id="GO:0022857">
    <property type="term" value="F:transmembrane transporter activity"/>
    <property type="evidence" value="ECO:0007669"/>
    <property type="project" value="TreeGrafter"/>
</dbReference>
<keyword evidence="3 7" id="KW-0812">Transmembrane</keyword>
<keyword evidence="10" id="KW-1185">Reference proteome</keyword>
<feature type="transmembrane region" description="Helical" evidence="7">
    <location>
        <begin position="334"/>
        <end position="357"/>
    </location>
</feature>
<keyword evidence="5 7" id="KW-0472">Membrane</keyword>
<evidence type="ECO:0000256" key="4">
    <source>
        <dbReference type="ARBA" id="ARBA00022989"/>
    </source>
</evidence>
<evidence type="ECO:0000256" key="5">
    <source>
        <dbReference type="ARBA" id="ARBA00023136"/>
    </source>
</evidence>
<evidence type="ECO:0000256" key="6">
    <source>
        <dbReference type="ARBA" id="ARBA00038076"/>
    </source>
</evidence>
<dbReference type="Proteomes" id="UP000468717">
    <property type="component" value="Unassembled WGS sequence"/>
</dbReference>
<gene>
    <name evidence="9" type="ORF">GCN75_07540</name>
</gene>
<keyword evidence="4 7" id="KW-1133">Transmembrane helix</keyword>
<feature type="transmembrane region" description="Helical" evidence="7">
    <location>
        <begin position="377"/>
        <end position="395"/>
    </location>
</feature>
<dbReference type="PANTHER" id="PTHR30572:SF4">
    <property type="entry name" value="ABC TRANSPORTER PERMEASE YTRF"/>
    <property type="match status" value="1"/>
</dbReference>
<feature type="domain" description="ABC3 transporter permease C-terminal" evidence="8">
    <location>
        <begin position="293"/>
        <end position="405"/>
    </location>
</feature>
<organism evidence="9 10">
    <name type="scientific">Janthinobacterium violaceinigrum</name>
    <dbReference type="NCBI Taxonomy" id="2654252"/>
    <lineage>
        <taxon>Bacteria</taxon>
        <taxon>Pseudomonadati</taxon>
        <taxon>Pseudomonadota</taxon>
        <taxon>Betaproteobacteria</taxon>
        <taxon>Burkholderiales</taxon>
        <taxon>Oxalobacteraceae</taxon>
        <taxon>Janthinobacterium</taxon>
    </lineage>
</organism>
<dbReference type="PANTHER" id="PTHR30572">
    <property type="entry name" value="MEMBRANE COMPONENT OF TRANSPORTER-RELATED"/>
    <property type="match status" value="1"/>
</dbReference>
<sequence>MEIRPILSALMRNKTGAVLVAVQVAISLAILANALYIVNLRQAIAARPTGVAAENDIFYVKVQSMEKGSPQRQIAEQKRQAAILRAVPGVLSVAQTTQAVLSRSGSSTNVAAKRGQAAASAGTSMYVTPDSLVTTYGLKLVEGRDFHPDEVLEINEDVDQSFPKVVIVTRAAAQKIWPGETSFVGKPLFNGTGDNDDEMRVIGVVERLQTQTGQVSAQGEYSIILPARLTGGRDSLLFAVRAEPGQRDRLMKEAEQAIRTSSSERLLVRTDTLEQHRKTRYLADQGLSWMLIAVSTLLLLVTASGIVGIASLWVSQRRKQIGVRRALGARRIDILRYFLTENFMITSVGVAAGVLLALGLNQLLVSQLEMARLPPGYLLAGALVFWLLGVGAVYGPAWRAASISPATATRST</sequence>
<feature type="transmembrane region" description="Helical" evidence="7">
    <location>
        <begin position="287"/>
        <end position="314"/>
    </location>
</feature>
<reference evidence="9 10" key="1">
    <citation type="submission" date="2019-10" db="EMBL/GenBank/DDBJ databases">
        <title>Three novel species isolated from a subtropical stream in China.</title>
        <authorList>
            <person name="Lu H."/>
        </authorList>
    </citation>
    <scope>NUCLEOTIDE SEQUENCE [LARGE SCALE GENOMIC DNA]</scope>
    <source>
        <strain evidence="9 10">FT13W</strain>
    </source>
</reference>
<dbReference type="GO" id="GO:0005886">
    <property type="term" value="C:plasma membrane"/>
    <property type="evidence" value="ECO:0007669"/>
    <property type="project" value="UniProtKB-SubCell"/>
</dbReference>
<evidence type="ECO:0000259" key="8">
    <source>
        <dbReference type="Pfam" id="PF02687"/>
    </source>
</evidence>
<dbReference type="InterPro" id="IPR050250">
    <property type="entry name" value="Macrolide_Exporter_MacB"/>
</dbReference>
<evidence type="ECO:0000313" key="10">
    <source>
        <dbReference type="Proteomes" id="UP000468717"/>
    </source>
</evidence>
<comment type="subcellular location">
    <subcellularLocation>
        <location evidence="1">Cell membrane</location>
        <topology evidence="1">Multi-pass membrane protein</topology>
    </subcellularLocation>
</comment>
<comment type="caution">
    <text evidence="9">The sequence shown here is derived from an EMBL/GenBank/DDBJ whole genome shotgun (WGS) entry which is preliminary data.</text>
</comment>
<proteinExistence type="inferred from homology"/>
<evidence type="ECO:0000256" key="7">
    <source>
        <dbReference type="SAM" id="Phobius"/>
    </source>
</evidence>
<evidence type="ECO:0000256" key="1">
    <source>
        <dbReference type="ARBA" id="ARBA00004651"/>
    </source>
</evidence>
<protein>
    <submittedName>
        <fullName evidence="9">FtsX-like permease family protein</fullName>
    </submittedName>
</protein>
<evidence type="ECO:0000256" key="2">
    <source>
        <dbReference type="ARBA" id="ARBA00022475"/>
    </source>
</evidence>
<evidence type="ECO:0000313" key="9">
    <source>
        <dbReference type="EMBL" id="KAB8065619.1"/>
    </source>
</evidence>
<accession>A0A6I1I789</accession>
<dbReference type="Pfam" id="PF02687">
    <property type="entry name" value="FtsX"/>
    <property type="match status" value="1"/>
</dbReference>
<dbReference type="RefSeq" id="WP_152282038.1">
    <property type="nucleotide sequence ID" value="NZ_WFLI01000006.1"/>
</dbReference>
<name>A0A6I1I789_9BURK</name>
<evidence type="ECO:0000256" key="3">
    <source>
        <dbReference type="ARBA" id="ARBA00022692"/>
    </source>
</evidence>
<dbReference type="InterPro" id="IPR003838">
    <property type="entry name" value="ABC3_permease_C"/>
</dbReference>
<comment type="similarity">
    <text evidence="6">Belongs to the ABC-4 integral membrane protein family.</text>
</comment>
<keyword evidence="2" id="KW-1003">Cell membrane</keyword>
<dbReference type="EMBL" id="WFLI01000006">
    <property type="protein sequence ID" value="KAB8065619.1"/>
    <property type="molecule type" value="Genomic_DNA"/>
</dbReference>